<accession>A0ABV0JPT5</accession>
<dbReference type="InterPro" id="IPR036397">
    <property type="entry name" value="RNaseH_sf"/>
</dbReference>
<dbReference type="Pfam" id="PF13358">
    <property type="entry name" value="DDE_3"/>
    <property type="match status" value="1"/>
</dbReference>
<evidence type="ECO:0000259" key="1">
    <source>
        <dbReference type="Pfam" id="PF13358"/>
    </source>
</evidence>
<dbReference type="InterPro" id="IPR025959">
    <property type="entry name" value="Winged_HTH_dom"/>
</dbReference>
<proteinExistence type="predicted"/>
<dbReference type="NCBIfam" id="NF033545">
    <property type="entry name" value="transpos_IS630"/>
    <property type="match status" value="1"/>
</dbReference>
<dbReference type="Gene3D" id="3.30.420.10">
    <property type="entry name" value="Ribonuclease H-like superfamily/Ribonuclease H"/>
    <property type="match status" value="1"/>
</dbReference>
<evidence type="ECO:0000313" key="3">
    <source>
        <dbReference type="EMBL" id="MEP0865495.1"/>
    </source>
</evidence>
<dbReference type="EMBL" id="JAMPKK010000027">
    <property type="protein sequence ID" value="MEP0865495.1"/>
    <property type="molecule type" value="Genomic_DNA"/>
</dbReference>
<evidence type="ECO:0000259" key="2">
    <source>
        <dbReference type="Pfam" id="PF13592"/>
    </source>
</evidence>
<evidence type="ECO:0000313" key="4">
    <source>
        <dbReference type="Proteomes" id="UP001442494"/>
    </source>
</evidence>
<reference evidence="3 4" key="1">
    <citation type="submission" date="2022-04" db="EMBL/GenBank/DDBJ databases">
        <title>Positive selection, recombination, and allopatry shape intraspecific diversity of widespread and dominant cyanobacteria.</title>
        <authorList>
            <person name="Wei J."/>
            <person name="Shu W."/>
            <person name="Hu C."/>
        </authorList>
    </citation>
    <scope>NUCLEOTIDE SEQUENCE [LARGE SCALE GENOMIC DNA]</scope>
    <source>
        <strain evidence="3 4">GB2-A5</strain>
    </source>
</reference>
<name>A0ABV0JPT5_9CYAN</name>
<dbReference type="InterPro" id="IPR009057">
    <property type="entry name" value="Homeodomain-like_sf"/>
</dbReference>
<organism evidence="3 4">
    <name type="scientific">Funiculus sociatus GB2-A5</name>
    <dbReference type="NCBI Taxonomy" id="2933946"/>
    <lineage>
        <taxon>Bacteria</taxon>
        <taxon>Bacillati</taxon>
        <taxon>Cyanobacteriota</taxon>
        <taxon>Cyanophyceae</taxon>
        <taxon>Coleofasciculales</taxon>
        <taxon>Coleofasciculaceae</taxon>
        <taxon>Funiculus</taxon>
    </lineage>
</organism>
<feature type="domain" description="Tc1-like transposase DDE" evidence="1">
    <location>
        <begin position="181"/>
        <end position="339"/>
    </location>
</feature>
<dbReference type="Pfam" id="PF13592">
    <property type="entry name" value="HTH_33"/>
    <property type="match status" value="1"/>
</dbReference>
<keyword evidence="4" id="KW-1185">Reference proteome</keyword>
<gene>
    <name evidence="3" type="ORF">NDI37_13570</name>
</gene>
<dbReference type="RefSeq" id="WP_190418732.1">
    <property type="nucleotide sequence ID" value="NZ_JAMPKK010000027.1"/>
</dbReference>
<dbReference type="InterPro" id="IPR038717">
    <property type="entry name" value="Tc1-like_DDE_dom"/>
</dbReference>
<dbReference type="PANTHER" id="PTHR46564">
    <property type="entry name" value="TRANSPOSASE"/>
    <property type="match status" value="1"/>
</dbReference>
<dbReference type="InterPro" id="IPR047655">
    <property type="entry name" value="Transpos_IS630-like"/>
</dbReference>
<comment type="caution">
    <text evidence="3">The sequence shown here is derived from an EMBL/GenBank/DDBJ whole genome shotgun (WGS) entry which is preliminary data.</text>
</comment>
<dbReference type="Proteomes" id="UP001442494">
    <property type="component" value="Unassembled WGS sequence"/>
</dbReference>
<sequence>MPAKNYLQKEQKEKLQIALKEEENADIRERILILLLLNDGRIQANIAEFIGCSLKKVSYWCVHGDPENLESLKDRRMQGNNRKATDKYIDILLETIDKDPKELGYEFGRWTTKRLAVYLEEITGLGLSSSQVRRILEKKKYVYLWAKYSLEDKWDVEKRQAFKNKLSEYLKIARENPERLQVWFWDESGFSLSVIRRKNWTKKGKRKSVSGRRRKGRINVMGGLRYSDKKRFVEFLNKGNSRNFYEVLKIFYKEVINEWIEAGNQEQDFALRGAKIVIILDNASFHKKSDILKKIEEGMPNIHLEFLPEYSPDYNLIELVWHSAKEYVANRLFTSIEELEYLLHRLLNEGELIIKWERKLKNKGDSINVI</sequence>
<dbReference type="PANTHER" id="PTHR46564:SF1">
    <property type="entry name" value="TRANSPOSASE"/>
    <property type="match status" value="1"/>
</dbReference>
<dbReference type="SUPFAM" id="SSF46689">
    <property type="entry name" value="Homeodomain-like"/>
    <property type="match status" value="1"/>
</dbReference>
<feature type="domain" description="Winged helix-turn helix" evidence="2">
    <location>
        <begin position="106"/>
        <end position="165"/>
    </location>
</feature>
<protein>
    <submittedName>
        <fullName evidence="3">IS630 family transposase</fullName>
    </submittedName>
</protein>